<dbReference type="InterPro" id="IPR003416">
    <property type="entry name" value="MgtC/SapB/SrpB/YhiD_fam"/>
</dbReference>
<organism evidence="8">
    <name type="scientific">marine sediment metagenome</name>
    <dbReference type="NCBI Taxonomy" id="412755"/>
    <lineage>
        <taxon>unclassified sequences</taxon>
        <taxon>metagenomes</taxon>
        <taxon>ecological metagenomes</taxon>
    </lineage>
</organism>
<keyword evidence="4 6" id="KW-1133">Transmembrane helix</keyword>
<comment type="subcellular location">
    <subcellularLocation>
        <location evidence="1">Cell membrane</location>
        <topology evidence="1">Multi-pass membrane protein</topology>
    </subcellularLocation>
</comment>
<dbReference type="PANTHER" id="PTHR33778:SF1">
    <property type="entry name" value="MAGNESIUM TRANSPORTER YHID-RELATED"/>
    <property type="match status" value="1"/>
</dbReference>
<evidence type="ECO:0000256" key="2">
    <source>
        <dbReference type="ARBA" id="ARBA00022475"/>
    </source>
</evidence>
<name>A0A0F9XVZ5_9ZZZZ</name>
<sequence length="230" mass="24495">MDWNDAWIAMSRLAVAAALGALIGLEREHHGRSAGLRTQILVALGAALAMVVSLHFADQFGQGDKGPAIQVDPARVAYGVMAGIGFLGAGTIIRYGIGIRGLTTAASLWCTAAVGLAAGFGMYMVALAATVIALFTLYVLTFIDRLIPTRQYKKVIVKIPASEDPDANLQRIRALLHDRGAKVLNVDYMRNFETDMETISFHVALLSQAQAGSILTIAGEIPGILSFQVL</sequence>
<dbReference type="Pfam" id="PF02308">
    <property type="entry name" value="MgtC"/>
    <property type="match status" value="1"/>
</dbReference>
<evidence type="ECO:0000313" key="8">
    <source>
        <dbReference type="EMBL" id="KKO03552.1"/>
    </source>
</evidence>
<dbReference type="GO" id="GO:0005886">
    <property type="term" value="C:plasma membrane"/>
    <property type="evidence" value="ECO:0007669"/>
    <property type="project" value="UniProtKB-SubCell"/>
</dbReference>
<evidence type="ECO:0000259" key="7">
    <source>
        <dbReference type="Pfam" id="PF02308"/>
    </source>
</evidence>
<feature type="transmembrane region" description="Helical" evidence="6">
    <location>
        <begin position="37"/>
        <end position="56"/>
    </location>
</feature>
<dbReference type="AlphaFoldDB" id="A0A0F9XVZ5"/>
<feature type="domain" description="MgtC/SapB/SrpB/YhiD N-terminal" evidence="7">
    <location>
        <begin position="13"/>
        <end position="145"/>
    </location>
</feature>
<gene>
    <name evidence="8" type="ORF">LCGC14_0094770</name>
</gene>
<feature type="transmembrane region" description="Helical" evidence="6">
    <location>
        <begin position="76"/>
        <end position="95"/>
    </location>
</feature>
<evidence type="ECO:0000256" key="5">
    <source>
        <dbReference type="ARBA" id="ARBA00023136"/>
    </source>
</evidence>
<dbReference type="PANTHER" id="PTHR33778">
    <property type="entry name" value="PROTEIN MGTC"/>
    <property type="match status" value="1"/>
</dbReference>
<evidence type="ECO:0000256" key="6">
    <source>
        <dbReference type="SAM" id="Phobius"/>
    </source>
</evidence>
<evidence type="ECO:0000256" key="1">
    <source>
        <dbReference type="ARBA" id="ARBA00004651"/>
    </source>
</evidence>
<dbReference type="PRINTS" id="PR01837">
    <property type="entry name" value="MGTCSAPBPROT"/>
</dbReference>
<keyword evidence="3 6" id="KW-0812">Transmembrane</keyword>
<accession>A0A0F9XVZ5</accession>
<reference evidence="8" key="1">
    <citation type="journal article" date="2015" name="Nature">
        <title>Complex archaea that bridge the gap between prokaryotes and eukaryotes.</title>
        <authorList>
            <person name="Spang A."/>
            <person name="Saw J.H."/>
            <person name="Jorgensen S.L."/>
            <person name="Zaremba-Niedzwiedzka K."/>
            <person name="Martijn J."/>
            <person name="Lind A.E."/>
            <person name="van Eijk R."/>
            <person name="Schleper C."/>
            <person name="Guy L."/>
            <person name="Ettema T.J."/>
        </authorList>
    </citation>
    <scope>NUCLEOTIDE SEQUENCE</scope>
</reference>
<feature type="transmembrane region" description="Helical" evidence="6">
    <location>
        <begin position="6"/>
        <end position="25"/>
    </location>
</feature>
<keyword evidence="5 6" id="KW-0472">Membrane</keyword>
<proteinExistence type="predicted"/>
<feature type="transmembrane region" description="Helical" evidence="6">
    <location>
        <begin position="126"/>
        <end position="143"/>
    </location>
</feature>
<keyword evidence="2" id="KW-1003">Cell membrane</keyword>
<evidence type="ECO:0000256" key="3">
    <source>
        <dbReference type="ARBA" id="ARBA00022692"/>
    </source>
</evidence>
<dbReference type="EMBL" id="LAZR01000026">
    <property type="protein sequence ID" value="KKO03552.1"/>
    <property type="molecule type" value="Genomic_DNA"/>
</dbReference>
<dbReference type="InterPro" id="IPR049177">
    <property type="entry name" value="MgtC_SapB_SrpB_YhiD_N"/>
</dbReference>
<protein>
    <recommendedName>
        <fullName evidence="7">MgtC/SapB/SrpB/YhiD N-terminal domain-containing protein</fullName>
    </recommendedName>
</protein>
<evidence type="ECO:0000256" key="4">
    <source>
        <dbReference type="ARBA" id="ARBA00022989"/>
    </source>
</evidence>
<comment type="caution">
    <text evidence="8">The sequence shown here is derived from an EMBL/GenBank/DDBJ whole genome shotgun (WGS) entry which is preliminary data.</text>
</comment>